<sequence length="276" mass="31645">MANWIENCIVNEKGRISALGIARFIFKIILIKVMSRKSIFVRHNNYPHNSSTQTGLWAGRIIDIAEKAFDHVITHSGHNETTNRTYIPHPLYKFPVTVRNNKKSEHPRNYFLIFGRILPYKKIETLVNVISPNVRVVIAGSAPDKAYVDYLCRLSAMKDIEIIPRYISDEEVLDIAKKSLGIVITHNDKNVIVSGTFFYALSIGVPLYTVSTPFFEWACRNLDLPQLYVEKDIQGLSELLERRLKPHPPLDIAVKELIESLFGDEVIEKKWSKIIN</sequence>
<gene>
    <name evidence="1" type="ORF">AADV58_11370</name>
</gene>
<dbReference type="SUPFAM" id="SSF53756">
    <property type="entry name" value="UDP-Glycosyltransferase/glycogen phosphorylase"/>
    <property type="match status" value="1"/>
</dbReference>
<protein>
    <recommendedName>
        <fullName evidence="3">Glycosyl transferase family 1 domain-containing protein</fullName>
    </recommendedName>
</protein>
<dbReference type="RefSeq" id="WP_341743228.1">
    <property type="nucleotide sequence ID" value="NZ_CP151406.1"/>
</dbReference>
<proteinExistence type="predicted"/>
<dbReference type="Gene3D" id="3.40.50.2000">
    <property type="entry name" value="Glycogen Phosphorylase B"/>
    <property type="match status" value="1"/>
</dbReference>
<organism evidence="1 2">
    <name type="scientific">Azonexus hydrophilus</name>
    <dbReference type="NCBI Taxonomy" id="418702"/>
    <lineage>
        <taxon>Bacteria</taxon>
        <taxon>Pseudomonadati</taxon>
        <taxon>Pseudomonadota</taxon>
        <taxon>Betaproteobacteria</taxon>
        <taxon>Rhodocyclales</taxon>
        <taxon>Azonexaceae</taxon>
        <taxon>Azonexus</taxon>
    </lineage>
</organism>
<evidence type="ECO:0000313" key="2">
    <source>
        <dbReference type="Proteomes" id="UP001479520"/>
    </source>
</evidence>
<keyword evidence="2" id="KW-1185">Reference proteome</keyword>
<dbReference type="Proteomes" id="UP001479520">
    <property type="component" value="Chromosome"/>
</dbReference>
<dbReference type="EMBL" id="CP151406">
    <property type="protein sequence ID" value="WZJ20553.1"/>
    <property type="molecule type" value="Genomic_DNA"/>
</dbReference>
<evidence type="ECO:0000313" key="1">
    <source>
        <dbReference type="EMBL" id="WZJ20553.1"/>
    </source>
</evidence>
<accession>A0ABZ2XDV4</accession>
<name>A0ABZ2XDV4_9RHOO</name>
<evidence type="ECO:0008006" key="3">
    <source>
        <dbReference type="Google" id="ProtNLM"/>
    </source>
</evidence>
<reference evidence="1 2" key="1">
    <citation type="submission" date="2024-04" db="EMBL/GenBank/DDBJ databases">
        <title>Dissimilatory iodate-reducing microorganisms contribute to the enrichment of iodine in groundwater.</title>
        <authorList>
            <person name="Jiang Z."/>
        </authorList>
    </citation>
    <scope>NUCLEOTIDE SEQUENCE [LARGE SCALE GENOMIC DNA]</scope>
    <source>
        <strain evidence="1 2">NCP973</strain>
    </source>
</reference>